<sequence>MSHLGGGLGEDPGQRWRDYVSRLAWERLGVPPEELEEVSGVREVWASLLRLLPPRPSPRIKLTLHWAWAYFATVTTTSAANQEGGTQRMREPGTDVGRMGGGWRGMNECGNVEPVQGSPARLAPR</sequence>
<dbReference type="EMBL" id="CM041540">
    <property type="protein sequence ID" value="KAI3366659.1"/>
    <property type="molecule type" value="Genomic_DNA"/>
</dbReference>
<protein>
    <submittedName>
        <fullName evidence="1">Uncharacterized protein</fullName>
    </submittedName>
</protein>
<feature type="non-terminal residue" evidence="1">
    <location>
        <position position="125"/>
    </location>
</feature>
<comment type="caution">
    <text evidence="1">The sequence shown here is derived from an EMBL/GenBank/DDBJ whole genome shotgun (WGS) entry which is preliminary data.</text>
</comment>
<evidence type="ECO:0000313" key="2">
    <source>
        <dbReference type="Proteomes" id="UP000831701"/>
    </source>
</evidence>
<keyword evidence="2" id="KW-1185">Reference proteome</keyword>
<accession>A0ACB8WFX1</accession>
<gene>
    <name evidence="1" type="ORF">L3Q82_009337</name>
</gene>
<proteinExistence type="predicted"/>
<reference evidence="1" key="1">
    <citation type="submission" date="2022-04" db="EMBL/GenBank/DDBJ databases">
        <title>Jade perch genome.</title>
        <authorList>
            <person name="Chao B."/>
        </authorList>
    </citation>
    <scope>NUCLEOTIDE SEQUENCE</scope>
    <source>
        <strain evidence="1">CB-2022</strain>
    </source>
</reference>
<name>A0ACB8WFX1_9TELE</name>
<organism evidence="1 2">
    <name type="scientific">Scortum barcoo</name>
    <name type="common">barcoo grunter</name>
    <dbReference type="NCBI Taxonomy" id="214431"/>
    <lineage>
        <taxon>Eukaryota</taxon>
        <taxon>Metazoa</taxon>
        <taxon>Chordata</taxon>
        <taxon>Craniata</taxon>
        <taxon>Vertebrata</taxon>
        <taxon>Euteleostomi</taxon>
        <taxon>Actinopterygii</taxon>
        <taxon>Neopterygii</taxon>
        <taxon>Teleostei</taxon>
        <taxon>Neoteleostei</taxon>
        <taxon>Acanthomorphata</taxon>
        <taxon>Eupercaria</taxon>
        <taxon>Centrarchiformes</taxon>
        <taxon>Terapontoidei</taxon>
        <taxon>Terapontidae</taxon>
        <taxon>Scortum</taxon>
    </lineage>
</organism>
<dbReference type="Proteomes" id="UP000831701">
    <property type="component" value="Chromosome 10"/>
</dbReference>
<evidence type="ECO:0000313" key="1">
    <source>
        <dbReference type="EMBL" id="KAI3366659.1"/>
    </source>
</evidence>